<evidence type="ECO:0000256" key="2">
    <source>
        <dbReference type="ARBA" id="ARBA00022679"/>
    </source>
</evidence>
<dbReference type="GO" id="GO:0009506">
    <property type="term" value="C:plasmodesma"/>
    <property type="evidence" value="ECO:0007669"/>
    <property type="project" value="TreeGrafter"/>
</dbReference>
<keyword evidence="3 6" id="KW-0547">Nucleotide-binding</keyword>
<dbReference type="PANTHER" id="PTHR27003">
    <property type="entry name" value="OS07G0166700 PROTEIN"/>
    <property type="match status" value="1"/>
</dbReference>
<dbReference type="InterPro" id="IPR025886">
    <property type="entry name" value="PP2-like"/>
</dbReference>
<dbReference type="AlphaFoldDB" id="A0AA38W4P3"/>
<comment type="caution">
    <text evidence="8">The sequence shown here is derived from an EMBL/GenBank/DDBJ whole genome shotgun (WGS) entry which is preliminary data.</text>
</comment>
<gene>
    <name evidence="8" type="ORF">OSB04_030157</name>
</gene>
<reference evidence="8" key="1">
    <citation type="submission" date="2023-03" db="EMBL/GenBank/DDBJ databases">
        <title>Chromosome-scale reference genome and RAD-based genetic map of yellow starthistle (Centaurea solstitialis) reveal putative structural variation and QTLs associated with invader traits.</title>
        <authorList>
            <person name="Reatini B."/>
            <person name="Cang F.A."/>
            <person name="Jiang Q."/>
            <person name="Mckibben M.T.W."/>
            <person name="Barker M.S."/>
            <person name="Rieseberg L.H."/>
            <person name="Dlugosch K.M."/>
        </authorList>
    </citation>
    <scope>NUCLEOTIDE SEQUENCE</scope>
    <source>
        <strain evidence="8">CAN-66</strain>
        <tissue evidence="8">Leaf</tissue>
    </source>
</reference>
<dbReference type="Proteomes" id="UP001172457">
    <property type="component" value="Chromosome 8"/>
</dbReference>
<dbReference type="Gene3D" id="1.10.510.10">
    <property type="entry name" value="Transferase(Phosphotransferase) domain 1"/>
    <property type="match status" value="1"/>
</dbReference>
<evidence type="ECO:0000256" key="5">
    <source>
        <dbReference type="ARBA" id="ARBA00022840"/>
    </source>
</evidence>
<protein>
    <recommendedName>
        <fullName evidence="7">Protein kinase domain-containing protein</fullName>
    </recommendedName>
</protein>
<evidence type="ECO:0000256" key="3">
    <source>
        <dbReference type="ARBA" id="ARBA00022741"/>
    </source>
</evidence>
<dbReference type="InterPro" id="IPR045272">
    <property type="entry name" value="ANXUR1/2-like"/>
</dbReference>
<evidence type="ECO:0000256" key="4">
    <source>
        <dbReference type="ARBA" id="ARBA00022777"/>
    </source>
</evidence>
<dbReference type="InterPro" id="IPR000719">
    <property type="entry name" value="Prot_kinase_dom"/>
</dbReference>
<evidence type="ECO:0000256" key="1">
    <source>
        <dbReference type="ARBA" id="ARBA00022527"/>
    </source>
</evidence>
<dbReference type="FunFam" id="3.30.200.20:FF:000039">
    <property type="entry name" value="receptor-like protein kinase FERONIA"/>
    <property type="match status" value="1"/>
</dbReference>
<dbReference type="SMART" id="SM00220">
    <property type="entry name" value="S_TKc"/>
    <property type="match status" value="1"/>
</dbReference>
<dbReference type="GO" id="GO:0004674">
    <property type="term" value="F:protein serine/threonine kinase activity"/>
    <property type="evidence" value="ECO:0007669"/>
    <property type="project" value="UniProtKB-KW"/>
</dbReference>
<keyword evidence="2" id="KW-0808">Transferase</keyword>
<organism evidence="8 9">
    <name type="scientific">Centaurea solstitialis</name>
    <name type="common">yellow star-thistle</name>
    <dbReference type="NCBI Taxonomy" id="347529"/>
    <lineage>
        <taxon>Eukaryota</taxon>
        <taxon>Viridiplantae</taxon>
        <taxon>Streptophyta</taxon>
        <taxon>Embryophyta</taxon>
        <taxon>Tracheophyta</taxon>
        <taxon>Spermatophyta</taxon>
        <taxon>Magnoliopsida</taxon>
        <taxon>eudicotyledons</taxon>
        <taxon>Gunneridae</taxon>
        <taxon>Pentapetalae</taxon>
        <taxon>asterids</taxon>
        <taxon>campanulids</taxon>
        <taxon>Asterales</taxon>
        <taxon>Asteraceae</taxon>
        <taxon>Carduoideae</taxon>
        <taxon>Cardueae</taxon>
        <taxon>Centaureinae</taxon>
        <taxon>Centaurea</taxon>
    </lineage>
</organism>
<evidence type="ECO:0000259" key="7">
    <source>
        <dbReference type="PROSITE" id="PS50011"/>
    </source>
</evidence>
<evidence type="ECO:0000256" key="6">
    <source>
        <dbReference type="PROSITE-ProRule" id="PRU10141"/>
    </source>
</evidence>
<dbReference type="GO" id="GO:0005886">
    <property type="term" value="C:plasma membrane"/>
    <property type="evidence" value="ECO:0007669"/>
    <property type="project" value="TreeGrafter"/>
</dbReference>
<keyword evidence="1" id="KW-0723">Serine/threonine-protein kinase</keyword>
<dbReference type="Pfam" id="PF00069">
    <property type="entry name" value="Pkinase"/>
    <property type="match status" value="1"/>
</dbReference>
<sequence>MSFSFRQFEHLKIKLEDIQSATDNFSDDNLIGRGGFGKVYKGEISHYKGRSVVAFKRLDRSLGQGNPEFWREIMMLSRYTHGNLVSLLGYCNKRGEKILVYEYAFRGSLDRHLGVIALTWMQRLKICLGVARGLAYLHDPVGTQHIVLHCDIKSSNILLDENWNAKVSDFRLSKIGLANQPDTDVVSNVVGTIEYLDPMSVEMGVLTKASDIYSFGVVLFEALCGRLCFESTNGRYHSLVRMWKKSYKQKKVDEIIFQDMLQQMDVSSLEIFSKIAYQCLHKYCEERPLMANVVRELERALQFQEIYEAGKEYEAMLNTIVPPLIFRSKAELQGLLSKGILVNGGKTWFLLNENGEHCEMISAAEICIPISNLFMYSLLLYVKFEKGSVIAPYGRFIAHARTQFLSPGITYTVNLVFKFLDAKRISSEPRFISLRYKLVGGRNSCISYLAYGRDDGWMMVELFQFTNIMTSVDLEITFEGPKDGSSLMIEGIDFRPLKKVMLKDEKMDLQRISDSATYWEEKLPNDYEEIIKWSKDIPKMTMKKEVYFFLCKGFLINNGEKWFFLAKNGKKCYMQSARQCLLQPEWIWRWRWPARRHLVETSRFEDVAFQEPWKSFQVFSKIESHILSPQTTYACYLVYHTYSSHQKIEAPVEVTHRDSFSKDSQSTNTWYIYLCSPRTPIIRLNVVEKSADNESDIPKMIRGSPRERDDGWMEVQLWEFQTSDTSKIIRMQLELKYLNLNEKSYHEIYVQGIEFRPV</sequence>
<dbReference type="Gene3D" id="3.30.200.20">
    <property type="entry name" value="Phosphorylase Kinase, domain 1"/>
    <property type="match status" value="1"/>
</dbReference>
<keyword evidence="4" id="KW-0418">Kinase</keyword>
<proteinExistence type="predicted"/>
<dbReference type="InterPro" id="IPR011009">
    <property type="entry name" value="Kinase-like_dom_sf"/>
</dbReference>
<dbReference type="SUPFAM" id="SSF56112">
    <property type="entry name" value="Protein kinase-like (PK-like)"/>
    <property type="match status" value="1"/>
</dbReference>
<dbReference type="InterPro" id="IPR017441">
    <property type="entry name" value="Protein_kinase_ATP_BS"/>
</dbReference>
<feature type="binding site" evidence="6">
    <location>
        <position position="56"/>
    </location>
    <ligand>
        <name>ATP</name>
        <dbReference type="ChEBI" id="CHEBI:30616"/>
    </ligand>
</feature>
<evidence type="ECO:0000313" key="9">
    <source>
        <dbReference type="Proteomes" id="UP001172457"/>
    </source>
</evidence>
<dbReference type="Pfam" id="PF14299">
    <property type="entry name" value="PP2"/>
    <property type="match status" value="2"/>
</dbReference>
<dbReference type="PROSITE" id="PS50011">
    <property type="entry name" value="PROTEIN_KINASE_DOM"/>
    <property type="match status" value="1"/>
</dbReference>
<dbReference type="GO" id="GO:0004714">
    <property type="term" value="F:transmembrane receptor protein tyrosine kinase activity"/>
    <property type="evidence" value="ECO:0007669"/>
    <property type="project" value="InterPro"/>
</dbReference>
<name>A0AA38W4P3_9ASTR</name>
<keyword evidence="5 6" id="KW-0067">ATP-binding</keyword>
<dbReference type="GO" id="GO:0005524">
    <property type="term" value="F:ATP binding"/>
    <property type="evidence" value="ECO:0007669"/>
    <property type="project" value="UniProtKB-UniRule"/>
</dbReference>
<dbReference type="PROSITE" id="PS00107">
    <property type="entry name" value="PROTEIN_KINASE_ATP"/>
    <property type="match status" value="1"/>
</dbReference>
<feature type="domain" description="Protein kinase" evidence="7">
    <location>
        <begin position="25"/>
        <end position="301"/>
    </location>
</feature>
<dbReference type="PROSITE" id="PS00108">
    <property type="entry name" value="PROTEIN_KINASE_ST"/>
    <property type="match status" value="1"/>
</dbReference>
<keyword evidence="9" id="KW-1185">Reference proteome</keyword>
<dbReference type="PANTHER" id="PTHR27003:SF338">
    <property type="entry name" value="TYROSINE-PROTEIN KINASE, NON-RECEPTOR JAK_TYK2-RELATED"/>
    <property type="match status" value="1"/>
</dbReference>
<evidence type="ECO:0000313" key="8">
    <source>
        <dbReference type="EMBL" id="KAJ9537424.1"/>
    </source>
</evidence>
<dbReference type="InterPro" id="IPR008271">
    <property type="entry name" value="Ser/Thr_kinase_AS"/>
</dbReference>
<accession>A0AA38W4P3</accession>
<dbReference type="EMBL" id="JARYMX010000008">
    <property type="protein sequence ID" value="KAJ9537424.1"/>
    <property type="molecule type" value="Genomic_DNA"/>
</dbReference>